<dbReference type="OrthoDB" id="8481600at2"/>
<dbReference type="NCBIfam" id="NF033510">
    <property type="entry name" value="Ca_tandemer"/>
    <property type="match status" value="13"/>
</dbReference>
<evidence type="ECO:0000256" key="1">
    <source>
        <dbReference type="SAM" id="MobiDB-lite"/>
    </source>
</evidence>
<protein>
    <submittedName>
        <fullName evidence="4">Uncharacterized protein</fullName>
    </submittedName>
</protein>
<geneLocation type="plasmid" evidence="5">
    <name>pEM01</name>
</geneLocation>
<feature type="region of interest" description="Disordered" evidence="1">
    <location>
        <begin position="923"/>
        <end position="961"/>
    </location>
</feature>
<organism evidence="4 5">
    <name type="scientific">Duffyella gerundensis</name>
    <dbReference type="NCBI Taxonomy" id="1619313"/>
    <lineage>
        <taxon>Bacteria</taxon>
        <taxon>Pseudomonadati</taxon>
        <taxon>Pseudomonadota</taxon>
        <taxon>Gammaproteobacteria</taxon>
        <taxon>Enterobacterales</taxon>
        <taxon>Erwiniaceae</taxon>
        <taxon>Duffyella</taxon>
    </lineage>
</organism>
<dbReference type="Pfam" id="PF19077">
    <property type="entry name" value="Big_13"/>
    <property type="match status" value="1"/>
</dbReference>
<gene>
    <name evidence="4" type="ORF">EM595_p0202</name>
</gene>
<dbReference type="Gene3D" id="2.60.40.10">
    <property type="entry name" value="Immunoglobulins"/>
    <property type="match status" value="11"/>
</dbReference>
<feature type="region of interest" description="Disordered" evidence="1">
    <location>
        <begin position="379"/>
        <end position="418"/>
    </location>
</feature>
<dbReference type="RefSeq" id="WP_067436086.1">
    <property type="nucleotide sequence ID" value="NZ_LN907828.1"/>
</dbReference>
<evidence type="ECO:0000313" key="4">
    <source>
        <dbReference type="EMBL" id="CUU25902.1"/>
    </source>
</evidence>
<dbReference type="InterPro" id="IPR048051">
    <property type="entry name" value="BapA-like_prefix-like"/>
</dbReference>
<proteinExistence type="predicted"/>
<dbReference type="KEGG" id="ege:EM595_p0202"/>
<keyword evidence="5" id="KW-1185">Reference proteome</keyword>
<dbReference type="InterPro" id="IPR013783">
    <property type="entry name" value="Ig-like_fold"/>
</dbReference>
<accession>A0A0U5L649</accession>
<evidence type="ECO:0000259" key="3">
    <source>
        <dbReference type="Pfam" id="PF22783"/>
    </source>
</evidence>
<dbReference type="Pfam" id="PF22783">
    <property type="entry name" value="BapA_N"/>
    <property type="match status" value="1"/>
</dbReference>
<dbReference type="Proteomes" id="UP000059419">
    <property type="component" value="Plasmid pEM01"/>
</dbReference>
<dbReference type="EMBL" id="LN907828">
    <property type="protein sequence ID" value="CUU25902.1"/>
    <property type="molecule type" value="Genomic_DNA"/>
</dbReference>
<dbReference type="PATRIC" id="fig|1619313.3.peg.3804"/>
<feature type="compositionally biased region" description="Low complexity" evidence="1">
    <location>
        <begin position="937"/>
        <end position="954"/>
    </location>
</feature>
<dbReference type="NCBIfam" id="NF033677">
    <property type="entry name" value="biofilm_BapA_N"/>
    <property type="match status" value="1"/>
</dbReference>
<name>A0A0U5L649_9GAMM</name>
<sequence length="1860" mass="195245">MAYSGTGRVTVVSLASGQPLPPFSEGDSRSILNEPAIITLQGPPAQVAAYQQQGDDLILRFKDSDTVRYQQFFSQIDGRHSELRFQHDNAVHQVQFADTAAGDSATLTTLLPVLSAPDLSNSASPETHSTAAASIAPNHNDAAVTALNSDAPPVSTLTAAPSTMPSTLAAAANEPGADALPVLHLDPIADDNAVNYQEGVYGVLFAGTTENLPTGSIVTVTLNGKRWESGVNENQWHIQINDSELRDIKDGNYRATVSVVDKQGNSTSLSRDLLLITHYNSGKPTVTVNDVTLADAVEHDGQTWYRLSGTLEAPLPIKSFAVQSDYLMNWHDGVLHADGSWSVEVSASDLSEGNNSLTFGVQDGAGNWLEQGLYVSADLTTPAEPHDPGEVPLPGDNPGDTPPVDGGETTPPPVSGPPSLTIHSFTGDAVLSADEKFTAQTLSGTTQNLAPGSTLTVQLNGESYTTTLAADGSWSLAIPAADLQTLPVGSSRISVSFDNSVGGTTTLSKAITVEASVPPDGAPVPQPTIETPFGDGLMSSTESYHAQMITGTTGVTGAGQKIALTIDGISYAGTVDAEGRWSVPVGSDPNYGAPSSNGKHEIVLTATDVWGQTGTAVTHYIADIEAPRVSVDVLAGDGLIDLTEINSPLLISGSGESGCAIEVTFGSTVWKGTIDSYGEWQFTVPAETLQSMGEGRFGAVARVTDAAGNSSFDVGGVDIYASEVLPQLTLDPVTGDNAVSYQEGIYGIMFTGSAAHLPSGTLIDLTLNGKTFYGSVNENEWRVQISDNDVKSIKDGNYAITVSATDPNGNSTSLSQDLLLITHYKSSNPTFTVNTLTLADAVEHDGQTWYRLSGTMETPLPIKSFAVQSDYLLNWHDGVMHADGSWSVEISADDLSQYTTTLTFGVLDGASNWFEQSVTIPVDFTTPADPHDPGEVPVPGDNPGDTPPVDGGDTTPPPVSGPPALTIHSFTGDAVLSAEEKQSAQTLSGMTMNLAPESTLTVKLNGESYTTTLAADGSWSVTIPAADLQVLPVGANRISVSFDNSVGGVTTAVKNITVEASVPPDDAPTPQPTIETPFGDGLMNLEESSHPVTLTGTTGVIGAGQKIALTIDGINYAGTVDSEGRWSVPLSSDQMREANFRNGEHQIELIATDVWGQTGTATTRFTIDTVGPAIDINWLSDDGIIDFTEITSPLLISGSGEAGSTIEVTFGSIVWNSTIDSSGHWQFTVPAETLQSMGEGRFMAEVHATDAAGNSQVRSTEVEIYPTEKLPQLTLDPVTGDNAVNYQEGLYGIMFTGSAAYLPYYTRVELTLDGKTFVGNVAGDEWRVEISDADVRSIKDGNYTITVSATDAKGNSASLSQDLLLITHYNSSFPTLTFNTITLADAVEHNGQTWYRLTGTIEAPLPIKSFSVQSSYLENHEQAVIQADGSWSVEIPAQDISHYTNTMTFGVFDGAGNWYEKDMVVPVDLTPPVDGGGPILLPAPTIDTPFDDGWLNRSEKQHSETLTGTTGISGSGQAVKVIIGGKTYAATVTDDGKWSLTLTPEMMKTGFGNGKHGIIVTATDASAHSATINASYTVDACPPKISFSHLADGQKINLNEGLLIAGKGEAGDAVIVTLGEHHWQTNVTNAGSWSVQLDAAEAHTLASGDYALTASIQDAAGNIGHAALNVALYNEVAQPQLAVAPNDVLAAATDEKPIEVADHSAVENPGVNPDVLSAAGLGSHDAFSLLFLHTLTSPDGSADHDMLRMTGSHEVLDFATLGLKISGVEAIDLGSAGSNSVTLGQKDLLQLSDNASDSLTIKGAEGNAVTLSTKEGGVWQEDGQRLVDGQQYDLYHTTAVGHEGSLADVLIQHNLQVQIV</sequence>
<dbReference type="InterPro" id="IPR044016">
    <property type="entry name" value="Big_13"/>
</dbReference>
<evidence type="ECO:0000259" key="2">
    <source>
        <dbReference type="Pfam" id="PF19077"/>
    </source>
</evidence>
<feature type="domain" description="Bacterial Ig-like" evidence="2">
    <location>
        <begin position="1173"/>
        <end position="1263"/>
    </location>
</feature>
<feature type="domain" description="Biofilm-associated protein BapA-like prefix-like" evidence="3">
    <location>
        <begin position="32"/>
        <end position="100"/>
    </location>
</feature>
<reference evidence="5" key="1">
    <citation type="submission" date="2015-11" db="EMBL/GenBank/DDBJ databases">
        <authorList>
            <person name="Blom J."/>
        </authorList>
    </citation>
    <scope>NUCLEOTIDE SEQUENCE [LARGE SCALE GENOMIC DNA]</scope>
    <source>
        <plasmid evidence="5">pEM01</plasmid>
    </source>
</reference>
<evidence type="ECO:0000313" key="5">
    <source>
        <dbReference type="Proteomes" id="UP000059419"/>
    </source>
</evidence>